<comment type="caution">
    <text evidence="1">The sequence shown here is derived from an EMBL/GenBank/DDBJ whole genome shotgun (WGS) entry which is preliminary data.</text>
</comment>
<keyword evidence="2" id="KW-1185">Reference proteome</keyword>
<evidence type="ECO:0000313" key="1">
    <source>
        <dbReference type="EMBL" id="PRP84583.1"/>
    </source>
</evidence>
<dbReference type="EMBL" id="MDYQ01000060">
    <property type="protein sequence ID" value="PRP84583.1"/>
    <property type="molecule type" value="Genomic_DNA"/>
</dbReference>
<gene>
    <name evidence="1" type="ORF">PROFUN_09256</name>
</gene>
<organism evidence="1 2">
    <name type="scientific">Planoprotostelium fungivorum</name>
    <dbReference type="NCBI Taxonomy" id="1890364"/>
    <lineage>
        <taxon>Eukaryota</taxon>
        <taxon>Amoebozoa</taxon>
        <taxon>Evosea</taxon>
        <taxon>Variosea</taxon>
        <taxon>Cavosteliida</taxon>
        <taxon>Cavosteliaceae</taxon>
        <taxon>Planoprotostelium</taxon>
    </lineage>
</organism>
<dbReference type="Proteomes" id="UP000241769">
    <property type="component" value="Unassembled WGS sequence"/>
</dbReference>
<reference evidence="1 2" key="1">
    <citation type="journal article" date="2018" name="Genome Biol. Evol.">
        <title>Multiple Roots of Fruiting Body Formation in Amoebozoa.</title>
        <authorList>
            <person name="Hillmann F."/>
            <person name="Forbes G."/>
            <person name="Novohradska S."/>
            <person name="Ferling I."/>
            <person name="Riege K."/>
            <person name="Groth M."/>
            <person name="Westermann M."/>
            <person name="Marz M."/>
            <person name="Spaller T."/>
            <person name="Winckler T."/>
            <person name="Schaap P."/>
            <person name="Glockner G."/>
        </authorList>
    </citation>
    <scope>NUCLEOTIDE SEQUENCE [LARGE SCALE GENOMIC DNA]</scope>
    <source>
        <strain evidence="1 2">Jena</strain>
    </source>
</reference>
<protein>
    <submittedName>
        <fullName evidence="1">Uncharacterized protein</fullName>
    </submittedName>
</protein>
<sequence length="87" mass="10126">MKPYRHVTYHTPTSAASKEGPFGEVLELFTSVLVHGAPRCHLYAHPRPTKQTLVVQRRRKIFEDSFKLRDLECYHLEMRCSQTVANI</sequence>
<evidence type="ECO:0000313" key="2">
    <source>
        <dbReference type="Proteomes" id="UP000241769"/>
    </source>
</evidence>
<dbReference type="AlphaFoldDB" id="A0A2P6NKV4"/>
<accession>A0A2P6NKV4</accession>
<proteinExistence type="predicted"/>
<dbReference type="InParanoid" id="A0A2P6NKV4"/>
<name>A0A2P6NKV4_9EUKA</name>